<dbReference type="OrthoDB" id="9788370at2"/>
<dbReference type="GO" id="GO:0005524">
    <property type="term" value="F:ATP binding"/>
    <property type="evidence" value="ECO:0007669"/>
    <property type="project" value="UniProtKB-UniRule"/>
</dbReference>
<dbReference type="InterPro" id="IPR003203">
    <property type="entry name" value="CobU/CobP"/>
</dbReference>
<dbReference type="EMBL" id="FNEM01000013">
    <property type="protein sequence ID" value="SDJ77892.1"/>
    <property type="molecule type" value="Genomic_DNA"/>
</dbReference>
<dbReference type="Proteomes" id="UP000199527">
    <property type="component" value="Unassembled WGS sequence"/>
</dbReference>
<comment type="catalytic activity">
    <reaction evidence="1 14">
        <text>adenosylcob(III)inamide + ATP = adenosylcob(III)inamide phosphate + ADP + H(+)</text>
        <dbReference type="Rhea" id="RHEA:15769"/>
        <dbReference type="ChEBI" id="CHEBI:2480"/>
        <dbReference type="ChEBI" id="CHEBI:15378"/>
        <dbReference type="ChEBI" id="CHEBI:30616"/>
        <dbReference type="ChEBI" id="CHEBI:58502"/>
        <dbReference type="ChEBI" id="CHEBI:456216"/>
        <dbReference type="EC" id="2.7.1.156"/>
    </reaction>
</comment>
<dbReference type="GO" id="GO:0005525">
    <property type="term" value="F:GTP binding"/>
    <property type="evidence" value="ECO:0007669"/>
    <property type="project" value="UniProtKB-UniRule"/>
</dbReference>
<protein>
    <recommendedName>
        <fullName evidence="14">Bifunctional adenosylcobalamin biosynthesis protein</fullName>
        <ecNumber evidence="14">2.7.1.156</ecNumber>
        <ecNumber evidence="14">2.7.7.62</ecNumber>
    </recommendedName>
</protein>
<evidence type="ECO:0000256" key="15">
    <source>
        <dbReference type="PIRSR" id="PIRSR006135-1"/>
    </source>
</evidence>
<name>A0A1G8WHU7_9GAMM</name>
<dbReference type="PIRSF" id="PIRSF006135">
    <property type="entry name" value="CobU"/>
    <property type="match status" value="1"/>
</dbReference>
<organism evidence="17 18">
    <name type="scientific">Ferrimonas sediminum</name>
    <dbReference type="NCBI Taxonomy" id="718193"/>
    <lineage>
        <taxon>Bacteria</taxon>
        <taxon>Pseudomonadati</taxon>
        <taxon>Pseudomonadota</taxon>
        <taxon>Gammaproteobacteria</taxon>
        <taxon>Alteromonadales</taxon>
        <taxon>Ferrimonadaceae</taxon>
        <taxon>Ferrimonas</taxon>
    </lineage>
</organism>
<keyword evidence="12 14" id="KW-0067">ATP-binding</keyword>
<evidence type="ECO:0000256" key="14">
    <source>
        <dbReference type="PIRNR" id="PIRNR006135"/>
    </source>
</evidence>
<feature type="binding site" evidence="16">
    <location>
        <begin position="7"/>
        <end position="14"/>
    </location>
    <ligand>
        <name>GTP</name>
        <dbReference type="ChEBI" id="CHEBI:37565"/>
    </ligand>
</feature>
<comment type="similarity">
    <text evidence="7 14">Belongs to the CobU/CobP family.</text>
</comment>
<dbReference type="GO" id="GO:0008820">
    <property type="term" value="F:cobinamide phosphate guanylyltransferase activity"/>
    <property type="evidence" value="ECO:0007669"/>
    <property type="project" value="UniProtKB-UniRule"/>
</dbReference>
<keyword evidence="17" id="KW-0548">Nucleotidyltransferase</keyword>
<keyword evidence="9 14" id="KW-0808">Transferase</keyword>
<feature type="binding site" evidence="16">
    <location>
        <position position="63"/>
    </location>
    <ligand>
        <name>GTP</name>
        <dbReference type="ChEBI" id="CHEBI:37565"/>
    </ligand>
</feature>
<comment type="pathway">
    <text evidence="6 14">Cofactor biosynthesis; adenosylcobalamin biosynthesis; adenosylcobalamin from cob(II)yrinate a,c-diamide: step 5/7.</text>
</comment>
<feature type="active site" description="GMP-histidine intermediate" evidence="15">
    <location>
        <position position="51"/>
    </location>
</feature>
<dbReference type="PANTHER" id="PTHR34848">
    <property type="match status" value="1"/>
</dbReference>
<evidence type="ECO:0000256" key="1">
    <source>
        <dbReference type="ARBA" id="ARBA00000312"/>
    </source>
</evidence>
<dbReference type="RefSeq" id="WP_090366582.1">
    <property type="nucleotide sequence ID" value="NZ_FNEM01000013.1"/>
</dbReference>
<reference evidence="18" key="1">
    <citation type="submission" date="2016-10" db="EMBL/GenBank/DDBJ databases">
        <authorList>
            <person name="Varghese N."/>
            <person name="Submissions S."/>
        </authorList>
    </citation>
    <scope>NUCLEOTIDE SEQUENCE [LARGE SCALE GENOMIC DNA]</scope>
    <source>
        <strain evidence="18">DSM 23317</strain>
    </source>
</reference>
<sequence length="175" mass="18985">MKQLISGGARSGKSRLAQQRALQWQQASGGEVVVIATARVDDSMAERIAHHQRHRPAVWSLIEAQRDLAAVLEATSKPDTLILVDCLTLWLANELFADDGDWPAAKAALLQSLTTLPGPVIFIGNEVGQGVVPLGESNRRFVDECGWLHQHLGQRVDRVTLTIAGLPLELKGASQ</sequence>
<evidence type="ECO:0000256" key="2">
    <source>
        <dbReference type="ARBA" id="ARBA00000711"/>
    </source>
</evidence>
<evidence type="ECO:0000256" key="4">
    <source>
        <dbReference type="ARBA" id="ARBA00003889"/>
    </source>
</evidence>
<comment type="pathway">
    <text evidence="5 14">Cofactor biosynthesis; adenosylcobalamin biosynthesis; adenosylcobalamin from cob(II)yrinate a,c-diamide: step 6/7.</text>
</comment>
<dbReference type="GO" id="GO:0009236">
    <property type="term" value="P:cobalamin biosynthetic process"/>
    <property type="evidence" value="ECO:0007669"/>
    <property type="project" value="UniProtKB-UniRule"/>
</dbReference>
<dbReference type="AlphaFoldDB" id="A0A1G8WHU7"/>
<evidence type="ECO:0000256" key="12">
    <source>
        <dbReference type="ARBA" id="ARBA00022840"/>
    </source>
</evidence>
<evidence type="ECO:0000256" key="8">
    <source>
        <dbReference type="ARBA" id="ARBA00022573"/>
    </source>
</evidence>
<keyword evidence="8 14" id="KW-0169">Cobalamin biosynthesis</keyword>
<dbReference type="NCBIfam" id="NF004469">
    <property type="entry name" value="PRK05800.1"/>
    <property type="match status" value="1"/>
</dbReference>
<evidence type="ECO:0000256" key="10">
    <source>
        <dbReference type="ARBA" id="ARBA00022741"/>
    </source>
</evidence>
<dbReference type="InterPro" id="IPR027417">
    <property type="entry name" value="P-loop_NTPase"/>
</dbReference>
<dbReference type="Gene3D" id="3.40.50.300">
    <property type="entry name" value="P-loop containing nucleotide triphosphate hydrolases"/>
    <property type="match status" value="1"/>
</dbReference>
<dbReference type="GO" id="GO:0043752">
    <property type="term" value="F:adenosylcobinamide kinase activity"/>
    <property type="evidence" value="ECO:0007669"/>
    <property type="project" value="UniProtKB-EC"/>
</dbReference>
<dbReference type="Pfam" id="PF02283">
    <property type="entry name" value="CobU"/>
    <property type="match status" value="1"/>
</dbReference>
<dbReference type="SUPFAM" id="SSF52540">
    <property type="entry name" value="P-loop containing nucleoside triphosphate hydrolases"/>
    <property type="match status" value="1"/>
</dbReference>
<keyword evidence="11 14" id="KW-0418">Kinase</keyword>
<feature type="binding site" evidence="16">
    <location>
        <begin position="36"/>
        <end position="38"/>
    </location>
    <ligand>
        <name>GTP</name>
        <dbReference type="ChEBI" id="CHEBI:37565"/>
    </ligand>
</feature>
<comment type="catalytic activity">
    <reaction evidence="3">
        <text>adenosylcob(III)inamide + GTP = adenosylcob(III)inamide phosphate + GDP + H(+)</text>
        <dbReference type="Rhea" id="RHEA:15765"/>
        <dbReference type="ChEBI" id="CHEBI:2480"/>
        <dbReference type="ChEBI" id="CHEBI:15378"/>
        <dbReference type="ChEBI" id="CHEBI:37565"/>
        <dbReference type="ChEBI" id="CHEBI:58189"/>
        <dbReference type="ChEBI" id="CHEBI:58502"/>
        <dbReference type="EC" id="2.7.1.156"/>
    </reaction>
</comment>
<evidence type="ECO:0000256" key="3">
    <source>
        <dbReference type="ARBA" id="ARBA00001522"/>
    </source>
</evidence>
<evidence type="ECO:0000256" key="9">
    <source>
        <dbReference type="ARBA" id="ARBA00022679"/>
    </source>
</evidence>
<gene>
    <name evidence="17" type="ORF">SAMN04488540_11373</name>
</gene>
<dbReference type="CDD" id="cd00544">
    <property type="entry name" value="CobU"/>
    <property type="match status" value="1"/>
</dbReference>
<dbReference type="EC" id="2.7.7.62" evidence="14"/>
<dbReference type="PANTHER" id="PTHR34848:SF1">
    <property type="entry name" value="BIFUNCTIONAL ADENOSYLCOBALAMIN BIOSYNTHESIS PROTEIN COBU"/>
    <property type="match status" value="1"/>
</dbReference>
<keyword evidence="18" id="KW-1185">Reference proteome</keyword>
<evidence type="ECO:0000313" key="17">
    <source>
        <dbReference type="EMBL" id="SDJ77892.1"/>
    </source>
</evidence>
<evidence type="ECO:0000256" key="16">
    <source>
        <dbReference type="PIRSR" id="PIRSR006135-2"/>
    </source>
</evidence>
<dbReference type="UniPathway" id="UPA00148">
    <property type="reaction ID" value="UER00236"/>
</dbReference>
<evidence type="ECO:0000256" key="11">
    <source>
        <dbReference type="ARBA" id="ARBA00022777"/>
    </source>
</evidence>
<evidence type="ECO:0000256" key="7">
    <source>
        <dbReference type="ARBA" id="ARBA00007490"/>
    </source>
</evidence>
<proteinExistence type="inferred from homology"/>
<evidence type="ECO:0000313" key="18">
    <source>
        <dbReference type="Proteomes" id="UP000199527"/>
    </source>
</evidence>
<keyword evidence="13 14" id="KW-0342">GTP-binding</keyword>
<evidence type="ECO:0000256" key="5">
    <source>
        <dbReference type="ARBA" id="ARBA00004692"/>
    </source>
</evidence>
<dbReference type="EC" id="2.7.1.156" evidence="14"/>
<evidence type="ECO:0000256" key="6">
    <source>
        <dbReference type="ARBA" id="ARBA00005159"/>
    </source>
</evidence>
<comment type="function">
    <text evidence="4 14">Catalyzes ATP-dependent phosphorylation of adenosylcobinamide and addition of GMP to adenosylcobinamide phosphate.</text>
</comment>
<accession>A0A1G8WHU7</accession>
<feature type="binding site" evidence="16">
    <location>
        <position position="85"/>
    </location>
    <ligand>
        <name>GTP</name>
        <dbReference type="ChEBI" id="CHEBI:37565"/>
    </ligand>
</feature>
<keyword evidence="10 14" id="KW-0547">Nucleotide-binding</keyword>
<comment type="catalytic activity">
    <reaction evidence="2 14">
        <text>adenosylcob(III)inamide phosphate + GTP + H(+) = adenosylcob(III)inamide-GDP + diphosphate</text>
        <dbReference type="Rhea" id="RHEA:22712"/>
        <dbReference type="ChEBI" id="CHEBI:15378"/>
        <dbReference type="ChEBI" id="CHEBI:33019"/>
        <dbReference type="ChEBI" id="CHEBI:37565"/>
        <dbReference type="ChEBI" id="CHEBI:58502"/>
        <dbReference type="ChEBI" id="CHEBI:60487"/>
        <dbReference type="EC" id="2.7.7.62"/>
    </reaction>
</comment>
<evidence type="ECO:0000256" key="13">
    <source>
        <dbReference type="ARBA" id="ARBA00023134"/>
    </source>
</evidence>